<dbReference type="RefSeq" id="XP_018138240.1">
    <property type="nucleotide sequence ID" value="XM_018289057.1"/>
</dbReference>
<proteinExistence type="inferred from homology"/>
<reference evidence="5 6" key="1">
    <citation type="journal article" date="2016" name="PLoS Pathog.">
        <title>Biosynthesis of antibiotic leucinostatins in bio-control fungus Purpureocillium lilacinum and their inhibition on phytophthora revealed by genome mining.</title>
        <authorList>
            <person name="Wang G."/>
            <person name="Liu Z."/>
            <person name="Lin R."/>
            <person name="Li E."/>
            <person name="Mao Z."/>
            <person name="Ling J."/>
            <person name="Yang Y."/>
            <person name="Yin W.B."/>
            <person name="Xie B."/>
        </authorList>
    </citation>
    <scope>NUCLEOTIDE SEQUENCE [LARGE SCALE GENOMIC DNA]</scope>
    <source>
        <strain evidence="5">170</strain>
    </source>
</reference>
<evidence type="ECO:0000256" key="1">
    <source>
        <dbReference type="ARBA" id="ARBA00005495"/>
    </source>
</evidence>
<protein>
    <recommendedName>
        <fullName evidence="4">CENP-V/GFA domain-containing protein</fullName>
    </recommendedName>
</protein>
<feature type="domain" description="CENP-V/GFA" evidence="4">
    <location>
        <begin position="11"/>
        <end position="137"/>
    </location>
</feature>
<keyword evidence="3" id="KW-0862">Zinc</keyword>
<accession>A0A179F4N7</accession>
<evidence type="ECO:0000313" key="5">
    <source>
        <dbReference type="EMBL" id="OAQ60330.1"/>
    </source>
</evidence>
<evidence type="ECO:0000256" key="2">
    <source>
        <dbReference type="ARBA" id="ARBA00022723"/>
    </source>
</evidence>
<dbReference type="EMBL" id="LSBJ02000009">
    <property type="protein sequence ID" value="OAQ60330.1"/>
    <property type="molecule type" value="Genomic_DNA"/>
</dbReference>
<dbReference type="SUPFAM" id="SSF51316">
    <property type="entry name" value="Mss4-like"/>
    <property type="match status" value="1"/>
</dbReference>
<dbReference type="InterPro" id="IPR011057">
    <property type="entry name" value="Mss4-like_sf"/>
</dbReference>
<evidence type="ECO:0000259" key="4">
    <source>
        <dbReference type="PROSITE" id="PS51891"/>
    </source>
</evidence>
<dbReference type="OrthoDB" id="3930719at2759"/>
<dbReference type="GeneID" id="28853051"/>
<dbReference type="InterPro" id="IPR006913">
    <property type="entry name" value="CENP-V/GFA"/>
</dbReference>
<organism evidence="5 6">
    <name type="scientific">Pochonia chlamydosporia 170</name>
    <dbReference type="NCBI Taxonomy" id="1380566"/>
    <lineage>
        <taxon>Eukaryota</taxon>
        <taxon>Fungi</taxon>
        <taxon>Dikarya</taxon>
        <taxon>Ascomycota</taxon>
        <taxon>Pezizomycotina</taxon>
        <taxon>Sordariomycetes</taxon>
        <taxon>Hypocreomycetidae</taxon>
        <taxon>Hypocreales</taxon>
        <taxon>Clavicipitaceae</taxon>
        <taxon>Pochonia</taxon>
    </lineage>
</organism>
<dbReference type="PROSITE" id="PS51891">
    <property type="entry name" value="CENP_V_GFA"/>
    <property type="match status" value="1"/>
</dbReference>
<dbReference type="Proteomes" id="UP000078397">
    <property type="component" value="Unassembled WGS sequence"/>
</dbReference>
<dbReference type="GO" id="GO:0046872">
    <property type="term" value="F:metal ion binding"/>
    <property type="evidence" value="ECO:0007669"/>
    <property type="project" value="UniProtKB-KW"/>
</dbReference>
<dbReference type="AlphaFoldDB" id="A0A179F4N7"/>
<dbReference type="Gene3D" id="2.170.150.70">
    <property type="match status" value="1"/>
</dbReference>
<dbReference type="STRING" id="1380566.A0A179F4N7"/>
<dbReference type="InterPro" id="IPR052355">
    <property type="entry name" value="CENP-V-like"/>
</dbReference>
<dbReference type="PANTHER" id="PTHR28620:SF1">
    <property type="entry name" value="CENP-V_GFA DOMAIN-CONTAINING PROTEIN"/>
    <property type="match status" value="1"/>
</dbReference>
<evidence type="ECO:0000256" key="3">
    <source>
        <dbReference type="ARBA" id="ARBA00022833"/>
    </source>
</evidence>
<sequence>MADAKPTRQPITGSCHCGAIKYVAFLTLPHIHNESNPPTKKDQRVYRCNCTMCHKAGFFHVSVADKTNDFMLLSPLDPLQELGDYLIHDKLLHWLYCKTCGVRCFTFMGTGEVVDLDLAEMGVPGYTEEGKKTQVWRATRDGGHPKFGTYLCFNGNTVDASSRAFDMRDLVERKCVQYYDYLPDEDEEQQPMRFGNPHPGGCY</sequence>
<comment type="similarity">
    <text evidence="1">Belongs to the Gfa family.</text>
</comment>
<keyword evidence="2" id="KW-0479">Metal-binding</keyword>
<dbReference type="PANTHER" id="PTHR28620">
    <property type="entry name" value="CENTROMERE PROTEIN V"/>
    <property type="match status" value="1"/>
</dbReference>
<dbReference type="KEGG" id="pchm:VFPPC_10744"/>
<keyword evidence="6" id="KW-1185">Reference proteome</keyword>
<comment type="caution">
    <text evidence="5">The sequence shown here is derived from an EMBL/GenBank/DDBJ whole genome shotgun (WGS) entry which is preliminary data.</text>
</comment>
<dbReference type="GO" id="GO:0016846">
    <property type="term" value="F:carbon-sulfur lyase activity"/>
    <property type="evidence" value="ECO:0007669"/>
    <property type="project" value="InterPro"/>
</dbReference>
<gene>
    <name evidence="5" type="ORF">VFPPC_10744</name>
</gene>
<name>A0A179F4N7_METCM</name>
<evidence type="ECO:0000313" key="6">
    <source>
        <dbReference type="Proteomes" id="UP000078397"/>
    </source>
</evidence>